<evidence type="ECO:0000256" key="5">
    <source>
        <dbReference type="ARBA" id="ARBA00022989"/>
    </source>
</evidence>
<feature type="domain" description="Phosphatidic acid phosphatase type 2/haloperoxidase" evidence="8">
    <location>
        <begin position="336"/>
        <end position="448"/>
    </location>
</feature>
<sequence length="706" mass="75913">MGTINELLVNIEQYRLLGYAAVFLLSFLESLAFVGTVVPGALFVVFAGSLAAKGFFDLGDLFWFAAAGAILGDGVSFRLGRRSTIYFSETNRLFKPSRLARGQEFFARYGGASVLFGRFNGLIRAVVPFVAGVAGMAAGRFYLWNVSGAVAWAASHLVAGYLLGTAWRTVEVWTTRFGALLAALVLVILGVYLLKRFFVRRGRLLLAFAGSLLGSVGEAIITNPDVRTFVAAHPRLCAFLAQRFDRQRFAGLPLTLLGVSFLYVLLLLGGVIEDLLASDPIVAVDTRLDNLLFAFREPTMVKLFLWVSQLGRGTIVVAVALTVCGILALWRRQRYILPFLVTLGGSTATALLGKVAFQRPRPAGVAVYREWSYSFPSGHAVIATALYGFVVYLLWRRTAQWGQRLNIFFAGLVLMLALGFSRLYLGVHFLSDVLGGYLLGLLWLIIGVSFAEWRRAEWGPVSAAVPFRSRAAGAVLLVGLLAFFIRTGMRALPAILPANGAAAATVTVPAAAIAEGLSRNRLPPYTESIAGDKQQPLSLVVAAGNEGALTAALRSGGWLPVEPVSFTTVARAAWQALGGGFPPVAPVAPAFWAGRPNDFGFARPLALAGGKPGREEARFWRTPLRTNGAAVYVGVAERIVGYEWGLFPRLGADLDRARDDLVRSLAGSGVVAVSRKIALSPPMTGETLAGTPFFSDGAAWFVEIRP</sequence>
<keyword evidence="10" id="KW-1185">Reference proteome</keyword>
<feature type="transmembrane region" description="Helical" evidence="7">
    <location>
        <begin position="337"/>
        <end position="357"/>
    </location>
</feature>
<dbReference type="InterPro" id="IPR032818">
    <property type="entry name" value="DedA-like"/>
</dbReference>
<evidence type="ECO:0000256" key="4">
    <source>
        <dbReference type="ARBA" id="ARBA00022692"/>
    </source>
</evidence>
<dbReference type="InterPro" id="IPR000326">
    <property type="entry name" value="PAP2/HPO"/>
</dbReference>
<dbReference type="SMART" id="SM00014">
    <property type="entry name" value="acidPPc"/>
    <property type="match status" value="1"/>
</dbReference>
<keyword evidence="6 7" id="KW-0472">Membrane</keyword>
<dbReference type="RefSeq" id="WP_282002449.1">
    <property type="nucleotide sequence ID" value="NZ_AP027151.1"/>
</dbReference>
<evidence type="ECO:0000313" key="9">
    <source>
        <dbReference type="EMBL" id="BDV42168.1"/>
    </source>
</evidence>
<dbReference type="PANTHER" id="PTHR30353:SF15">
    <property type="entry name" value="INNER MEMBRANE PROTEIN YABI"/>
    <property type="match status" value="1"/>
</dbReference>
<keyword evidence="4 7" id="KW-0812">Transmembrane</keyword>
<feature type="transmembrane region" description="Helical" evidence="7">
    <location>
        <begin position="249"/>
        <end position="272"/>
    </location>
</feature>
<dbReference type="EMBL" id="AP027151">
    <property type="protein sequence ID" value="BDV42168.1"/>
    <property type="molecule type" value="Genomic_DNA"/>
</dbReference>
<feature type="transmembrane region" description="Helical" evidence="7">
    <location>
        <begin position="407"/>
        <end position="427"/>
    </location>
</feature>
<dbReference type="PANTHER" id="PTHR30353">
    <property type="entry name" value="INNER MEMBRANE PROTEIN DEDA-RELATED"/>
    <property type="match status" value="1"/>
</dbReference>
<evidence type="ECO:0000256" key="2">
    <source>
        <dbReference type="ARBA" id="ARBA00010792"/>
    </source>
</evidence>
<evidence type="ECO:0000256" key="3">
    <source>
        <dbReference type="ARBA" id="ARBA00022475"/>
    </source>
</evidence>
<evidence type="ECO:0000313" key="10">
    <source>
        <dbReference type="Proteomes" id="UP001317705"/>
    </source>
</evidence>
<proteinExistence type="inferred from homology"/>
<comment type="similarity">
    <text evidence="2">Belongs to the DedA family.</text>
</comment>
<dbReference type="CDD" id="cd03392">
    <property type="entry name" value="PAP2_like_2"/>
    <property type="match status" value="1"/>
</dbReference>
<evidence type="ECO:0000256" key="7">
    <source>
        <dbReference type="SAM" id="Phobius"/>
    </source>
</evidence>
<feature type="transmembrane region" description="Helical" evidence="7">
    <location>
        <begin position="175"/>
        <end position="194"/>
    </location>
</feature>
<dbReference type="Pfam" id="PF14067">
    <property type="entry name" value="LssY_C"/>
    <property type="match status" value="1"/>
</dbReference>
<protein>
    <recommendedName>
        <fullName evidence="8">Phosphatidic acid phosphatase type 2/haloperoxidase domain-containing protein</fullName>
    </recommendedName>
</protein>
<organism evidence="9 10">
    <name type="scientific">Geotalea uraniireducens</name>
    <dbReference type="NCBI Taxonomy" id="351604"/>
    <lineage>
        <taxon>Bacteria</taxon>
        <taxon>Pseudomonadati</taxon>
        <taxon>Thermodesulfobacteriota</taxon>
        <taxon>Desulfuromonadia</taxon>
        <taxon>Geobacterales</taxon>
        <taxon>Geobacteraceae</taxon>
        <taxon>Geotalea</taxon>
    </lineage>
</organism>
<feature type="transmembrane region" description="Helical" evidence="7">
    <location>
        <begin position="16"/>
        <end position="49"/>
    </location>
</feature>
<keyword evidence="5 7" id="KW-1133">Transmembrane helix</keyword>
<accession>A0ABN6VPG4</accession>
<name>A0ABN6VPG4_9BACT</name>
<dbReference type="Pfam" id="PF09335">
    <property type="entry name" value="VTT_dom"/>
    <property type="match status" value="1"/>
</dbReference>
<evidence type="ECO:0000256" key="6">
    <source>
        <dbReference type="ARBA" id="ARBA00023136"/>
    </source>
</evidence>
<keyword evidence="3" id="KW-1003">Cell membrane</keyword>
<gene>
    <name evidence="9" type="ORF">GURASL_10910</name>
</gene>
<dbReference type="SUPFAM" id="SSF48317">
    <property type="entry name" value="Acid phosphatase/Vanadium-dependent haloperoxidase"/>
    <property type="match status" value="1"/>
</dbReference>
<evidence type="ECO:0000256" key="1">
    <source>
        <dbReference type="ARBA" id="ARBA00004651"/>
    </source>
</evidence>
<feature type="transmembrane region" description="Helical" evidence="7">
    <location>
        <begin position="377"/>
        <end position="395"/>
    </location>
</feature>
<comment type="subcellular location">
    <subcellularLocation>
        <location evidence="1">Cell membrane</location>
        <topology evidence="1">Multi-pass membrane protein</topology>
    </subcellularLocation>
</comment>
<dbReference type="InterPro" id="IPR032816">
    <property type="entry name" value="VTT_dom"/>
</dbReference>
<feature type="transmembrane region" description="Helical" evidence="7">
    <location>
        <begin position="310"/>
        <end position="330"/>
    </location>
</feature>
<feature type="transmembrane region" description="Helical" evidence="7">
    <location>
        <begin position="433"/>
        <end position="451"/>
    </location>
</feature>
<dbReference type="InterPro" id="IPR036938">
    <property type="entry name" value="PAP2/HPO_sf"/>
</dbReference>
<reference evidence="9 10" key="1">
    <citation type="submission" date="2022-12" db="EMBL/GenBank/DDBJ databases">
        <title>Polyphasic characterization of Geotalea uranireducens NIT-SL11 newly isolated from a complex of sewage sludge and microbially reduced graphene oxide.</title>
        <authorList>
            <person name="Xie L."/>
            <person name="Yoshida N."/>
            <person name="Meng L."/>
        </authorList>
    </citation>
    <scope>NUCLEOTIDE SEQUENCE [LARGE SCALE GENOMIC DNA]</scope>
    <source>
        <strain evidence="9 10">NIT-SL11</strain>
    </source>
</reference>
<dbReference type="Pfam" id="PF01569">
    <property type="entry name" value="PAP2"/>
    <property type="match status" value="1"/>
</dbReference>
<feature type="transmembrane region" description="Helical" evidence="7">
    <location>
        <begin position="61"/>
        <end position="79"/>
    </location>
</feature>
<feature type="transmembrane region" description="Helical" evidence="7">
    <location>
        <begin position="471"/>
        <end position="489"/>
    </location>
</feature>
<dbReference type="Gene3D" id="1.20.144.10">
    <property type="entry name" value="Phosphatidic acid phosphatase type 2/haloperoxidase"/>
    <property type="match status" value="1"/>
</dbReference>
<dbReference type="Proteomes" id="UP001317705">
    <property type="component" value="Chromosome"/>
</dbReference>
<dbReference type="InterPro" id="IPR025902">
    <property type="entry name" value="LssY-like-C_dom"/>
</dbReference>
<evidence type="ECO:0000259" key="8">
    <source>
        <dbReference type="SMART" id="SM00014"/>
    </source>
</evidence>